<name>A0A9N9KWL0_9HELO</name>
<feature type="domain" description="O-methyltransferase C-terminal" evidence="5">
    <location>
        <begin position="161"/>
        <end position="316"/>
    </location>
</feature>
<keyword evidence="1" id="KW-0489">Methyltransferase</keyword>
<evidence type="ECO:0000256" key="4">
    <source>
        <dbReference type="PIRSR" id="PIRSR005739-1"/>
    </source>
</evidence>
<dbReference type="GO" id="GO:0008171">
    <property type="term" value="F:O-methyltransferase activity"/>
    <property type="evidence" value="ECO:0007669"/>
    <property type="project" value="InterPro"/>
</dbReference>
<dbReference type="InterPro" id="IPR016461">
    <property type="entry name" value="COMT-like"/>
</dbReference>
<dbReference type="SUPFAM" id="SSF53335">
    <property type="entry name" value="S-adenosyl-L-methionine-dependent methyltransferases"/>
    <property type="match status" value="1"/>
</dbReference>
<evidence type="ECO:0008006" key="9">
    <source>
        <dbReference type="Google" id="ProtNLM"/>
    </source>
</evidence>
<evidence type="ECO:0000313" key="8">
    <source>
        <dbReference type="Proteomes" id="UP000696280"/>
    </source>
</evidence>
<evidence type="ECO:0000259" key="5">
    <source>
        <dbReference type="Pfam" id="PF00891"/>
    </source>
</evidence>
<protein>
    <recommendedName>
        <fullName evidence="9">O-methyltransferase</fullName>
    </recommendedName>
</protein>
<dbReference type="InterPro" id="IPR012967">
    <property type="entry name" value="COMT_dimerisation"/>
</dbReference>
<dbReference type="InterPro" id="IPR001077">
    <property type="entry name" value="COMT_C"/>
</dbReference>
<keyword evidence="8" id="KW-1185">Reference proteome</keyword>
<comment type="caution">
    <text evidence="7">The sequence shown here is derived from an EMBL/GenBank/DDBJ whole genome shotgun (WGS) entry which is preliminary data.</text>
</comment>
<evidence type="ECO:0000256" key="1">
    <source>
        <dbReference type="ARBA" id="ARBA00022603"/>
    </source>
</evidence>
<dbReference type="PANTHER" id="PTHR43712:SF1">
    <property type="entry name" value="HYPOTHETICAL O-METHYLTRANSFERASE (EUROFUNG)-RELATED"/>
    <property type="match status" value="1"/>
</dbReference>
<dbReference type="InterPro" id="IPR036388">
    <property type="entry name" value="WH-like_DNA-bd_sf"/>
</dbReference>
<sequence length="344" mass="39128">MPLQVLCARLAIDLNLFKIIHQHPQGITAEELATESGGEKLLIVRLMRVLSLIGFVEEIGEEKWSSTLVTKAMTTPAIEGSHRHLWDMTFGTAAKIPEYMQKHGYKSPTGLHDGPLQYALQTDLACFDYCSSKESTLQDFNNMMTGIRHSRPSWVEWFPVSEQILNDYKTDTTLLIDVGGGWGHDLEVFRKRFAPTAKLVLQDLPHVTEKVPSMPSNIEVMSYDFLSECELTVFIGARAYFFHFVLHDWPDDKCLQILSNIAAAMTPGYSKILLNEYVLRDYGCPMPPAMMDINMLTLCSGMERTERQWRGLIERANLKIVNIWRPDGDSEGIIEIENQPHLHL</sequence>
<feature type="domain" description="O-methyltransferase dimerisation" evidence="6">
    <location>
        <begin position="9"/>
        <end position="74"/>
    </location>
</feature>
<dbReference type="OrthoDB" id="1535081at2759"/>
<dbReference type="Gene3D" id="1.10.10.10">
    <property type="entry name" value="Winged helix-like DNA-binding domain superfamily/Winged helix DNA-binding domain"/>
    <property type="match status" value="1"/>
</dbReference>
<proteinExistence type="predicted"/>
<reference evidence="7" key="1">
    <citation type="submission" date="2021-07" db="EMBL/GenBank/DDBJ databases">
        <authorList>
            <person name="Durling M."/>
        </authorList>
    </citation>
    <scope>NUCLEOTIDE SEQUENCE</scope>
</reference>
<dbReference type="InterPro" id="IPR036390">
    <property type="entry name" value="WH_DNA-bd_sf"/>
</dbReference>
<evidence type="ECO:0000313" key="7">
    <source>
        <dbReference type="EMBL" id="CAG8953953.1"/>
    </source>
</evidence>
<dbReference type="PROSITE" id="PS51683">
    <property type="entry name" value="SAM_OMT_II"/>
    <property type="match status" value="1"/>
</dbReference>
<keyword evidence="2" id="KW-0808">Transferase</keyword>
<feature type="active site" description="Proton acceptor" evidence="4">
    <location>
        <position position="247"/>
    </location>
</feature>
<dbReference type="Gene3D" id="3.40.50.150">
    <property type="entry name" value="Vaccinia Virus protein VP39"/>
    <property type="match status" value="1"/>
</dbReference>
<dbReference type="GO" id="GO:0046983">
    <property type="term" value="F:protein dimerization activity"/>
    <property type="evidence" value="ECO:0007669"/>
    <property type="project" value="InterPro"/>
</dbReference>
<dbReference type="Pfam" id="PF00891">
    <property type="entry name" value="Methyltransf_2"/>
    <property type="match status" value="1"/>
</dbReference>
<organism evidence="7 8">
    <name type="scientific">Hymenoscyphus fraxineus</name>
    <dbReference type="NCBI Taxonomy" id="746836"/>
    <lineage>
        <taxon>Eukaryota</taxon>
        <taxon>Fungi</taxon>
        <taxon>Dikarya</taxon>
        <taxon>Ascomycota</taxon>
        <taxon>Pezizomycotina</taxon>
        <taxon>Leotiomycetes</taxon>
        <taxon>Helotiales</taxon>
        <taxon>Helotiaceae</taxon>
        <taxon>Hymenoscyphus</taxon>
    </lineage>
</organism>
<dbReference type="PANTHER" id="PTHR43712">
    <property type="entry name" value="PUTATIVE (AFU_ORTHOLOGUE AFUA_4G14580)-RELATED"/>
    <property type="match status" value="1"/>
</dbReference>
<dbReference type="SUPFAM" id="SSF46785">
    <property type="entry name" value="Winged helix' DNA-binding domain"/>
    <property type="match status" value="1"/>
</dbReference>
<gene>
    <name evidence="7" type="ORF">HYFRA_00010914</name>
</gene>
<accession>A0A9N9KWL0</accession>
<keyword evidence="3" id="KW-0949">S-adenosyl-L-methionine</keyword>
<evidence type="ECO:0000256" key="2">
    <source>
        <dbReference type="ARBA" id="ARBA00022679"/>
    </source>
</evidence>
<evidence type="ECO:0000256" key="3">
    <source>
        <dbReference type="ARBA" id="ARBA00022691"/>
    </source>
</evidence>
<dbReference type="GO" id="GO:0032259">
    <property type="term" value="P:methylation"/>
    <property type="evidence" value="ECO:0007669"/>
    <property type="project" value="UniProtKB-KW"/>
</dbReference>
<dbReference type="EMBL" id="CAJVRL010000054">
    <property type="protein sequence ID" value="CAG8953953.1"/>
    <property type="molecule type" value="Genomic_DNA"/>
</dbReference>
<dbReference type="AlphaFoldDB" id="A0A9N9KWL0"/>
<dbReference type="Proteomes" id="UP000696280">
    <property type="component" value="Unassembled WGS sequence"/>
</dbReference>
<dbReference type="InterPro" id="IPR029063">
    <property type="entry name" value="SAM-dependent_MTases_sf"/>
</dbReference>
<dbReference type="PIRSF" id="PIRSF005739">
    <property type="entry name" value="O-mtase"/>
    <property type="match status" value="1"/>
</dbReference>
<dbReference type="Pfam" id="PF08100">
    <property type="entry name" value="Dimerisation"/>
    <property type="match status" value="1"/>
</dbReference>
<evidence type="ECO:0000259" key="6">
    <source>
        <dbReference type="Pfam" id="PF08100"/>
    </source>
</evidence>